<comment type="caution">
    <text evidence="4">The sequence shown here is derived from an EMBL/GenBank/DDBJ whole genome shotgun (WGS) entry which is preliminary data.</text>
</comment>
<dbReference type="CDD" id="cd01949">
    <property type="entry name" value="GGDEF"/>
    <property type="match status" value="1"/>
</dbReference>
<evidence type="ECO:0000256" key="2">
    <source>
        <dbReference type="ARBA" id="ARBA00034247"/>
    </source>
</evidence>
<evidence type="ECO:0000313" key="4">
    <source>
        <dbReference type="EMBL" id="OYQ37088.1"/>
    </source>
</evidence>
<organism evidence="4 5">
    <name type="scientific">Niveispirillum lacus</name>
    <dbReference type="NCBI Taxonomy" id="1981099"/>
    <lineage>
        <taxon>Bacteria</taxon>
        <taxon>Pseudomonadati</taxon>
        <taxon>Pseudomonadota</taxon>
        <taxon>Alphaproteobacteria</taxon>
        <taxon>Rhodospirillales</taxon>
        <taxon>Azospirillaceae</taxon>
        <taxon>Niveispirillum</taxon>
    </lineage>
</organism>
<sequence>MNFDDTLANARKFGAAAAASLSRYGIAPTPAAYGVWYTYHAGHLPDLVSALTRIIAAGTGPTDLDCQSLYERFLSGSVEAKIVEDTSTALQEALDIAVSALRDASEDATDYGDILNKTAVALKSSSLSSVPLHDIISALARRTAKTVNHNLQLQGRLQDSASELQTMRSTLATVHREANTDGLTGVANRRRFDTVLRNEIARAGADNQPFSLIIADVDHFKKFNDTHGHTVGDQVLRSAAGLLSSMVREGDTVARYGGEEFAIILPGISIDQAAATAERLRASVASRKIIQRGSGTPVGSVTMSFGIAEYWSAETANSLIERADRALYSAKAGGRNMVCVGYIDEEVL</sequence>
<dbReference type="GO" id="GO:0043709">
    <property type="term" value="P:cell adhesion involved in single-species biofilm formation"/>
    <property type="evidence" value="ECO:0007669"/>
    <property type="project" value="TreeGrafter"/>
</dbReference>
<keyword evidence="5" id="KW-1185">Reference proteome</keyword>
<dbReference type="AlphaFoldDB" id="A0A255Z6I4"/>
<feature type="domain" description="GGDEF" evidence="3">
    <location>
        <begin position="208"/>
        <end position="343"/>
    </location>
</feature>
<dbReference type="InterPro" id="IPR043128">
    <property type="entry name" value="Rev_trsase/Diguanyl_cyclase"/>
</dbReference>
<evidence type="ECO:0000313" key="5">
    <source>
        <dbReference type="Proteomes" id="UP000216998"/>
    </source>
</evidence>
<dbReference type="PANTHER" id="PTHR45138">
    <property type="entry name" value="REGULATORY COMPONENTS OF SENSORY TRANSDUCTION SYSTEM"/>
    <property type="match status" value="1"/>
</dbReference>
<dbReference type="GO" id="GO:0052621">
    <property type="term" value="F:diguanylate cyclase activity"/>
    <property type="evidence" value="ECO:0007669"/>
    <property type="project" value="UniProtKB-EC"/>
</dbReference>
<evidence type="ECO:0000256" key="1">
    <source>
        <dbReference type="ARBA" id="ARBA00012528"/>
    </source>
</evidence>
<dbReference type="FunFam" id="3.30.70.270:FF:000001">
    <property type="entry name" value="Diguanylate cyclase domain protein"/>
    <property type="match status" value="1"/>
</dbReference>
<dbReference type="PANTHER" id="PTHR45138:SF9">
    <property type="entry name" value="DIGUANYLATE CYCLASE DGCM-RELATED"/>
    <property type="match status" value="1"/>
</dbReference>
<dbReference type="GO" id="GO:0005886">
    <property type="term" value="C:plasma membrane"/>
    <property type="evidence" value="ECO:0007669"/>
    <property type="project" value="TreeGrafter"/>
</dbReference>
<dbReference type="SMART" id="SM00267">
    <property type="entry name" value="GGDEF"/>
    <property type="match status" value="1"/>
</dbReference>
<dbReference type="EC" id="2.7.7.65" evidence="1"/>
<dbReference type="OrthoDB" id="9812260at2"/>
<protein>
    <recommendedName>
        <fullName evidence="1">diguanylate cyclase</fullName>
        <ecNumber evidence="1">2.7.7.65</ecNumber>
    </recommendedName>
</protein>
<gene>
    <name evidence="4" type="ORF">CHU95_02635</name>
</gene>
<accession>A0A255Z6I4</accession>
<dbReference type="RefSeq" id="WP_094453449.1">
    <property type="nucleotide sequence ID" value="NZ_NOXU01000018.1"/>
</dbReference>
<dbReference type="InterPro" id="IPR029787">
    <property type="entry name" value="Nucleotide_cyclase"/>
</dbReference>
<name>A0A255Z6I4_9PROT</name>
<reference evidence="4 5" key="1">
    <citation type="submission" date="2017-07" db="EMBL/GenBank/DDBJ databases">
        <title>Niveispirillum cyanobacteriorum sp. nov., isolated from cyanobacterial aggregates in a eutrophic lake.</title>
        <authorList>
            <person name="Cai H."/>
        </authorList>
    </citation>
    <scope>NUCLEOTIDE SEQUENCE [LARGE SCALE GENOMIC DNA]</scope>
    <source>
        <strain evidence="5">TH1-14</strain>
    </source>
</reference>
<dbReference type="EMBL" id="NOXU01000018">
    <property type="protein sequence ID" value="OYQ37088.1"/>
    <property type="molecule type" value="Genomic_DNA"/>
</dbReference>
<evidence type="ECO:0000259" key="3">
    <source>
        <dbReference type="PROSITE" id="PS50887"/>
    </source>
</evidence>
<dbReference type="Proteomes" id="UP000216998">
    <property type="component" value="Unassembled WGS sequence"/>
</dbReference>
<dbReference type="NCBIfam" id="TIGR00254">
    <property type="entry name" value="GGDEF"/>
    <property type="match status" value="1"/>
</dbReference>
<dbReference type="Gene3D" id="3.30.70.270">
    <property type="match status" value="1"/>
</dbReference>
<comment type="catalytic activity">
    <reaction evidence="2">
        <text>2 GTP = 3',3'-c-di-GMP + 2 diphosphate</text>
        <dbReference type="Rhea" id="RHEA:24898"/>
        <dbReference type="ChEBI" id="CHEBI:33019"/>
        <dbReference type="ChEBI" id="CHEBI:37565"/>
        <dbReference type="ChEBI" id="CHEBI:58805"/>
        <dbReference type="EC" id="2.7.7.65"/>
    </reaction>
</comment>
<dbReference type="InterPro" id="IPR000160">
    <property type="entry name" value="GGDEF_dom"/>
</dbReference>
<dbReference type="GO" id="GO:1902201">
    <property type="term" value="P:negative regulation of bacterial-type flagellum-dependent cell motility"/>
    <property type="evidence" value="ECO:0007669"/>
    <property type="project" value="TreeGrafter"/>
</dbReference>
<dbReference type="SUPFAM" id="SSF55073">
    <property type="entry name" value="Nucleotide cyclase"/>
    <property type="match status" value="1"/>
</dbReference>
<dbReference type="PROSITE" id="PS50887">
    <property type="entry name" value="GGDEF"/>
    <property type="match status" value="1"/>
</dbReference>
<dbReference type="Pfam" id="PF00990">
    <property type="entry name" value="GGDEF"/>
    <property type="match status" value="1"/>
</dbReference>
<dbReference type="InterPro" id="IPR050469">
    <property type="entry name" value="Diguanylate_Cyclase"/>
</dbReference>
<proteinExistence type="predicted"/>